<accession>A0ABV2M7R2</accession>
<protein>
    <recommendedName>
        <fullName evidence="3">GNAT family N-acetyltransferase</fullName>
    </recommendedName>
</protein>
<dbReference type="RefSeq" id="WP_174717647.1">
    <property type="nucleotide sequence ID" value="NZ_BAABXP010000002.1"/>
</dbReference>
<proteinExistence type="predicted"/>
<keyword evidence="2" id="KW-1185">Reference proteome</keyword>
<evidence type="ECO:0000313" key="1">
    <source>
        <dbReference type="EMBL" id="MET3752506.1"/>
    </source>
</evidence>
<dbReference type="EMBL" id="JBEPMJ010000058">
    <property type="protein sequence ID" value="MET3752506.1"/>
    <property type="molecule type" value="Genomic_DNA"/>
</dbReference>
<dbReference type="Proteomes" id="UP001549106">
    <property type="component" value="Unassembled WGS sequence"/>
</dbReference>
<dbReference type="Gene3D" id="3.40.630.30">
    <property type="match status" value="1"/>
</dbReference>
<organism evidence="1 2">
    <name type="scientific">Blautia caecimuris</name>
    <dbReference type="NCBI Taxonomy" id="1796615"/>
    <lineage>
        <taxon>Bacteria</taxon>
        <taxon>Bacillati</taxon>
        <taxon>Bacillota</taxon>
        <taxon>Clostridia</taxon>
        <taxon>Lachnospirales</taxon>
        <taxon>Lachnospiraceae</taxon>
        <taxon>Blautia</taxon>
    </lineage>
</organism>
<evidence type="ECO:0000313" key="2">
    <source>
        <dbReference type="Proteomes" id="UP001549106"/>
    </source>
</evidence>
<sequence length="79" mass="8963">MEEYRNARLGTYLVKGLTKELLTRNIIPFYSASITNIGSQMVANRCDYIPFWVDTFGTILDGSSVYNDMMKGLSSELIE</sequence>
<reference evidence="1 2" key="1">
    <citation type="submission" date="2024-06" db="EMBL/GenBank/DDBJ databases">
        <title>Genomic Encyclopedia of Type Strains, Phase IV (KMG-IV): sequencing the most valuable type-strain genomes for metagenomic binning, comparative biology and taxonomic classification.</title>
        <authorList>
            <person name="Goeker M."/>
        </authorList>
    </citation>
    <scope>NUCLEOTIDE SEQUENCE [LARGE SCALE GENOMIC DNA]</scope>
    <source>
        <strain evidence="1 2">DSM 29492</strain>
    </source>
</reference>
<name>A0ABV2M7R2_9FIRM</name>
<evidence type="ECO:0008006" key="3">
    <source>
        <dbReference type="Google" id="ProtNLM"/>
    </source>
</evidence>
<comment type="caution">
    <text evidence="1">The sequence shown here is derived from an EMBL/GenBank/DDBJ whole genome shotgun (WGS) entry which is preliminary data.</text>
</comment>
<gene>
    <name evidence="1" type="ORF">ABID24_003780</name>
</gene>